<sequence>SKLNMSETQFFEQEDGSRIAYKVLEPHNSKSETPLVLIIGLWSTKELFMGLEEELAKNQKVIVLDNRGIGESSVVSFDDPISLNLMAQDTIALVKHLGIKQFNMLGWSMGGCIALHIALNVPSDLKLEKLIICASPPKILGAPIQKFEDLYNLSELSFPKSVQEQKDQIKNTFESIFVDYLLEHPDKLDKLSEIMFNAHRPLEIFKRQWEALKPVDLVSELQKIKVPTLIIHGEDDEIIPIQKGELLASEIPNSKFIRIPRTGHMFLLMETKSVIFINDFLLE</sequence>
<dbReference type="Pfam" id="PF00561">
    <property type="entry name" value="Abhydrolase_1"/>
    <property type="match status" value="1"/>
</dbReference>
<dbReference type="SUPFAM" id="SSF53474">
    <property type="entry name" value="alpha/beta-Hydrolases"/>
    <property type="match status" value="1"/>
</dbReference>
<dbReference type="Gene3D" id="3.40.50.1820">
    <property type="entry name" value="alpha/beta hydrolase"/>
    <property type="match status" value="1"/>
</dbReference>
<dbReference type="PANTHER" id="PTHR43433:SF5">
    <property type="entry name" value="AB HYDROLASE-1 DOMAIN-CONTAINING PROTEIN"/>
    <property type="match status" value="1"/>
</dbReference>
<organism evidence="2">
    <name type="scientific">Anthurium amnicola</name>
    <dbReference type="NCBI Taxonomy" id="1678845"/>
    <lineage>
        <taxon>Eukaryota</taxon>
        <taxon>Viridiplantae</taxon>
        <taxon>Streptophyta</taxon>
        <taxon>Embryophyta</taxon>
        <taxon>Tracheophyta</taxon>
        <taxon>Spermatophyta</taxon>
        <taxon>Magnoliopsida</taxon>
        <taxon>Liliopsida</taxon>
        <taxon>Araceae</taxon>
        <taxon>Pothoideae</taxon>
        <taxon>Potheae</taxon>
        <taxon>Anthurium</taxon>
    </lineage>
</organism>
<dbReference type="InterPro" id="IPR029058">
    <property type="entry name" value="AB_hydrolase_fold"/>
</dbReference>
<dbReference type="InterPro" id="IPR050471">
    <property type="entry name" value="AB_hydrolase"/>
</dbReference>
<reference evidence="2" key="1">
    <citation type="submission" date="2015-07" db="EMBL/GenBank/DDBJ databases">
        <title>Transcriptome Assembly of Anthurium amnicola.</title>
        <authorList>
            <person name="Suzuki J."/>
        </authorList>
    </citation>
    <scope>NUCLEOTIDE SEQUENCE</scope>
</reference>
<accession>A0A1D1Z303</accession>
<feature type="domain" description="AB hydrolase-1" evidence="1">
    <location>
        <begin position="34"/>
        <end position="268"/>
    </location>
</feature>
<dbReference type="GO" id="GO:0016787">
    <property type="term" value="F:hydrolase activity"/>
    <property type="evidence" value="ECO:0007669"/>
    <property type="project" value="UniProtKB-KW"/>
</dbReference>
<dbReference type="InterPro" id="IPR000073">
    <property type="entry name" value="AB_hydrolase_1"/>
</dbReference>
<protein>
    <submittedName>
        <fullName evidence="2">Putative aminoacrylate hydrolase RutD</fullName>
    </submittedName>
</protein>
<gene>
    <name evidence="2" type="primary">rutD_1</name>
    <name evidence="2" type="ORF">g.78780</name>
</gene>
<evidence type="ECO:0000313" key="2">
    <source>
        <dbReference type="EMBL" id="JAT61236.1"/>
    </source>
</evidence>
<dbReference type="EMBL" id="GDJX01006700">
    <property type="protein sequence ID" value="JAT61236.1"/>
    <property type="molecule type" value="Transcribed_RNA"/>
</dbReference>
<feature type="non-terminal residue" evidence="2">
    <location>
        <position position="1"/>
    </location>
</feature>
<proteinExistence type="predicted"/>
<dbReference type="PRINTS" id="PR00111">
    <property type="entry name" value="ABHYDROLASE"/>
</dbReference>
<name>A0A1D1Z303_9ARAE</name>
<evidence type="ECO:0000259" key="1">
    <source>
        <dbReference type="Pfam" id="PF00561"/>
    </source>
</evidence>
<keyword evidence="2" id="KW-0378">Hydrolase</keyword>
<dbReference type="AlphaFoldDB" id="A0A1D1Z303"/>
<dbReference type="PANTHER" id="PTHR43433">
    <property type="entry name" value="HYDROLASE, ALPHA/BETA FOLD FAMILY PROTEIN"/>
    <property type="match status" value="1"/>
</dbReference>